<evidence type="ECO:0000259" key="2">
    <source>
        <dbReference type="Pfam" id="PF02698"/>
    </source>
</evidence>
<keyword evidence="1" id="KW-0812">Transmembrane</keyword>
<keyword evidence="4" id="KW-1185">Reference proteome</keyword>
<gene>
    <name evidence="3" type="ORF">SAMN04487977_10637</name>
</gene>
<reference evidence="3 4" key="1">
    <citation type="submission" date="2016-10" db="EMBL/GenBank/DDBJ databases">
        <authorList>
            <person name="de Groot N.N."/>
        </authorList>
    </citation>
    <scope>NUCLEOTIDE SEQUENCE [LARGE SCALE GENOMIC DNA]</scope>
    <source>
        <strain evidence="3 4">B25</strain>
    </source>
</reference>
<dbReference type="AlphaFoldDB" id="A0A1H9H3S8"/>
<feature type="transmembrane region" description="Helical" evidence="1">
    <location>
        <begin position="71"/>
        <end position="90"/>
    </location>
</feature>
<keyword evidence="1" id="KW-1133">Transmembrane helix</keyword>
<dbReference type="RefSeq" id="WP_074644035.1">
    <property type="nucleotide sequence ID" value="NZ_FOFU01000006.1"/>
</dbReference>
<protein>
    <submittedName>
        <fullName evidence="3">Uncharacterized SAM-binding protein YcdF, DUF218 family</fullName>
    </submittedName>
</protein>
<sequence length="277" mass="31028">MNITLIILGLISISYDFIITFMNPGTFWDIVVSFTHIWTALGAYLIFLGIYRIKTGHSFWSIWKKWIKITFISLAGVGGIIAIINLIFILNPAIVSVNETAENVILLGGGIDKDGNLPKPVMDRVKLAAEYLNQHPETVCVVTGGTLKWLPYAEAPELKNQLVNKGVAPERILVEDQAKDTIQNFQFSCKMLSEYRGVSIQEILDMPTAVVTSSYHLRRSERLARRMGFSNIKGIGSACPVIYVPHSYVREICAYVKLNLRILLTGEPKRLSGQTRQ</sequence>
<dbReference type="PANTHER" id="PTHR30336:SF20">
    <property type="entry name" value="DUF218 DOMAIN-CONTAINING PROTEIN"/>
    <property type="match status" value="1"/>
</dbReference>
<name>A0A1H9H3S8_9SPIR</name>
<evidence type="ECO:0000313" key="3">
    <source>
        <dbReference type="EMBL" id="SEQ56982.1"/>
    </source>
</evidence>
<organism evidence="3 4">
    <name type="scientific">Treponema bryantii</name>
    <dbReference type="NCBI Taxonomy" id="163"/>
    <lineage>
        <taxon>Bacteria</taxon>
        <taxon>Pseudomonadati</taxon>
        <taxon>Spirochaetota</taxon>
        <taxon>Spirochaetia</taxon>
        <taxon>Spirochaetales</taxon>
        <taxon>Treponemataceae</taxon>
        <taxon>Treponema</taxon>
    </lineage>
</organism>
<feature type="transmembrane region" description="Helical" evidence="1">
    <location>
        <begin position="30"/>
        <end position="51"/>
    </location>
</feature>
<dbReference type="PANTHER" id="PTHR30336">
    <property type="entry name" value="INNER MEMBRANE PROTEIN, PROBABLE PERMEASE"/>
    <property type="match status" value="1"/>
</dbReference>
<accession>A0A1H9H3S8</accession>
<dbReference type="InterPro" id="IPR051599">
    <property type="entry name" value="Cell_Envelope_Assoc"/>
</dbReference>
<dbReference type="EMBL" id="FOFU01000006">
    <property type="protein sequence ID" value="SEQ56982.1"/>
    <property type="molecule type" value="Genomic_DNA"/>
</dbReference>
<dbReference type="CDD" id="cd06259">
    <property type="entry name" value="YdcF-like"/>
    <property type="match status" value="1"/>
</dbReference>
<keyword evidence="1" id="KW-0472">Membrane</keyword>
<evidence type="ECO:0000256" key="1">
    <source>
        <dbReference type="SAM" id="Phobius"/>
    </source>
</evidence>
<dbReference type="Proteomes" id="UP000182360">
    <property type="component" value="Unassembled WGS sequence"/>
</dbReference>
<dbReference type="STRING" id="163.SAMN04487775_101192"/>
<dbReference type="InterPro" id="IPR014729">
    <property type="entry name" value="Rossmann-like_a/b/a_fold"/>
</dbReference>
<dbReference type="Gene3D" id="3.40.50.620">
    <property type="entry name" value="HUPs"/>
    <property type="match status" value="1"/>
</dbReference>
<feature type="domain" description="DUF218" evidence="2">
    <location>
        <begin position="104"/>
        <end position="236"/>
    </location>
</feature>
<dbReference type="Pfam" id="PF02698">
    <property type="entry name" value="DUF218"/>
    <property type="match status" value="1"/>
</dbReference>
<proteinExistence type="predicted"/>
<dbReference type="OrthoDB" id="9782395at2"/>
<dbReference type="InterPro" id="IPR003848">
    <property type="entry name" value="DUF218"/>
</dbReference>
<evidence type="ECO:0000313" key="4">
    <source>
        <dbReference type="Proteomes" id="UP000182360"/>
    </source>
</evidence>
<dbReference type="GO" id="GO:0005886">
    <property type="term" value="C:plasma membrane"/>
    <property type="evidence" value="ECO:0007669"/>
    <property type="project" value="TreeGrafter"/>
</dbReference>